<dbReference type="AlphaFoldDB" id="A0A5N7BMX5"/>
<keyword evidence="1" id="KW-1133">Transmembrane helix</keyword>
<reference evidence="2 3" key="1">
    <citation type="submission" date="2019-04" db="EMBL/GenBank/DDBJ databases">
        <title>Friends and foes A comparative genomics studyof 23 Aspergillus species from section Flavi.</title>
        <authorList>
            <consortium name="DOE Joint Genome Institute"/>
            <person name="Kjaerbolling I."/>
            <person name="Vesth T."/>
            <person name="Frisvad J.C."/>
            <person name="Nybo J.L."/>
            <person name="Theobald S."/>
            <person name="Kildgaard S."/>
            <person name="Isbrandt T."/>
            <person name="Kuo A."/>
            <person name="Sato A."/>
            <person name="Lyhne E.K."/>
            <person name="Kogle M.E."/>
            <person name="Wiebenga A."/>
            <person name="Kun R.S."/>
            <person name="Lubbers R.J."/>
            <person name="Makela M.R."/>
            <person name="Barry K."/>
            <person name="Chovatia M."/>
            <person name="Clum A."/>
            <person name="Daum C."/>
            <person name="Haridas S."/>
            <person name="He G."/>
            <person name="LaButti K."/>
            <person name="Lipzen A."/>
            <person name="Mondo S."/>
            <person name="Riley R."/>
            <person name="Salamov A."/>
            <person name="Simmons B.A."/>
            <person name="Magnuson J.K."/>
            <person name="Henrissat B."/>
            <person name="Mortensen U.H."/>
            <person name="Larsen T.O."/>
            <person name="Devries R.P."/>
            <person name="Grigoriev I.V."/>
            <person name="Machida M."/>
            <person name="Baker S.E."/>
            <person name="Andersen M.R."/>
        </authorList>
    </citation>
    <scope>NUCLEOTIDE SEQUENCE [LARGE SCALE GENOMIC DNA]</scope>
    <source>
        <strain evidence="2 3">IBT 29228</strain>
    </source>
</reference>
<keyword evidence="1" id="KW-0812">Transmembrane</keyword>
<feature type="transmembrane region" description="Helical" evidence="1">
    <location>
        <begin position="60"/>
        <end position="81"/>
    </location>
</feature>
<keyword evidence="1" id="KW-0472">Membrane</keyword>
<organism evidence="2 3">
    <name type="scientific">Aspergillus bertholletiae</name>
    <dbReference type="NCBI Taxonomy" id="1226010"/>
    <lineage>
        <taxon>Eukaryota</taxon>
        <taxon>Fungi</taxon>
        <taxon>Dikarya</taxon>
        <taxon>Ascomycota</taxon>
        <taxon>Pezizomycotina</taxon>
        <taxon>Eurotiomycetes</taxon>
        <taxon>Eurotiomycetidae</taxon>
        <taxon>Eurotiales</taxon>
        <taxon>Aspergillaceae</taxon>
        <taxon>Aspergillus</taxon>
        <taxon>Aspergillus subgen. Circumdati</taxon>
    </lineage>
</organism>
<dbReference type="EMBL" id="ML736156">
    <property type="protein sequence ID" value="KAE8383185.1"/>
    <property type="molecule type" value="Genomic_DNA"/>
</dbReference>
<dbReference type="Proteomes" id="UP000326198">
    <property type="component" value="Unassembled WGS sequence"/>
</dbReference>
<accession>A0A5N7BMX5</accession>
<proteinExistence type="predicted"/>
<evidence type="ECO:0000256" key="1">
    <source>
        <dbReference type="SAM" id="Phobius"/>
    </source>
</evidence>
<name>A0A5N7BMX5_9EURO</name>
<protein>
    <submittedName>
        <fullName evidence="2">Uncharacterized protein</fullName>
    </submittedName>
</protein>
<evidence type="ECO:0000313" key="2">
    <source>
        <dbReference type="EMBL" id="KAE8383185.1"/>
    </source>
</evidence>
<evidence type="ECO:0000313" key="3">
    <source>
        <dbReference type="Proteomes" id="UP000326198"/>
    </source>
</evidence>
<feature type="transmembrane region" description="Helical" evidence="1">
    <location>
        <begin position="88"/>
        <end position="110"/>
    </location>
</feature>
<sequence length="119" mass="13988">MWRMNSSPKKKKLPGELNLSGAWLALYMAIGYRVFNKACWPNGKALDYGSRDCRFESCVGHFFLLILYKYNILFYIYLLCVLNRWASFFYSIFWGLTLLVILLLLCSSFIQRTPLVHQP</sequence>
<keyword evidence="3" id="KW-1185">Reference proteome</keyword>
<dbReference type="OrthoDB" id="4510611at2759"/>
<gene>
    <name evidence="2" type="ORF">BDV26DRAFT_160282</name>
</gene>